<dbReference type="GO" id="GO:0071897">
    <property type="term" value="P:DNA biosynthetic process"/>
    <property type="evidence" value="ECO:0007669"/>
    <property type="project" value="UniProtKB-KW"/>
</dbReference>
<dbReference type="EMBL" id="JACHFQ010000001">
    <property type="protein sequence ID" value="MBB5224915.1"/>
    <property type="molecule type" value="Genomic_DNA"/>
</dbReference>
<comment type="similarity">
    <text evidence="1">Belongs to the ribonucleoside diphosphate reductase class-2 family.</text>
</comment>
<evidence type="ECO:0000256" key="4">
    <source>
        <dbReference type="ARBA" id="ARBA00022741"/>
    </source>
</evidence>
<keyword evidence="8" id="KW-1185">Reference proteome</keyword>
<dbReference type="GO" id="GO:0000166">
    <property type="term" value="F:nucleotide binding"/>
    <property type="evidence" value="ECO:0007669"/>
    <property type="project" value="UniProtKB-KW"/>
</dbReference>
<proteinExistence type="inferred from homology"/>
<organism evidence="7 8">
    <name type="scientific">Treponema ruminis</name>
    <dbReference type="NCBI Taxonomy" id="744515"/>
    <lineage>
        <taxon>Bacteria</taxon>
        <taxon>Pseudomonadati</taxon>
        <taxon>Spirochaetota</taxon>
        <taxon>Spirochaetia</taxon>
        <taxon>Spirochaetales</taxon>
        <taxon>Treponemataceae</taxon>
        <taxon>Treponema</taxon>
    </lineage>
</organism>
<comment type="caution">
    <text evidence="7">The sequence shown here is derived from an EMBL/GenBank/DDBJ whole genome shotgun (WGS) entry which is preliminary data.</text>
</comment>
<name>A0A7W8LL28_9SPIR</name>
<feature type="domain" description="TSCPD" evidence="6">
    <location>
        <begin position="6"/>
        <end position="79"/>
    </location>
</feature>
<comment type="catalytic activity">
    <reaction evidence="5">
        <text>a 2'-deoxyribonucleoside 5'-diphosphate + [thioredoxin]-disulfide + H2O = a ribonucleoside 5'-diphosphate + [thioredoxin]-dithiol</text>
        <dbReference type="Rhea" id="RHEA:23252"/>
        <dbReference type="Rhea" id="RHEA-COMP:10698"/>
        <dbReference type="Rhea" id="RHEA-COMP:10700"/>
        <dbReference type="ChEBI" id="CHEBI:15377"/>
        <dbReference type="ChEBI" id="CHEBI:29950"/>
        <dbReference type="ChEBI" id="CHEBI:50058"/>
        <dbReference type="ChEBI" id="CHEBI:57930"/>
        <dbReference type="ChEBI" id="CHEBI:73316"/>
        <dbReference type="EC" id="1.17.4.1"/>
    </reaction>
</comment>
<keyword evidence="3" id="KW-0237">DNA synthesis</keyword>
<evidence type="ECO:0000256" key="2">
    <source>
        <dbReference type="ARBA" id="ARBA00012274"/>
    </source>
</evidence>
<dbReference type="InterPro" id="IPR024434">
    <property type="entry name" value="TSCPD_dom"/>
</dbReference>
<evidence type="ECO:0000313" key="8">
    <source>
        <dbReference type="Proteomes" id="UP000518887"/>
    </source>
</evidence>
<reference evidence="7 8" key="1">
    <citation type="submission" date="2020-08" db="EMBL/GenBank/DDBJ databases">
        <title>Genomic Encyclopedia of Type Strains, Phase IV (KMG-IV): sequencing the most valuable type-strain genomes for metagenomic binning, comparative biology and taxonomic classification.</title>
        <authorList>
            <person name="Goeker M."/>
        </authorList>
    </citation>
    <scope>NUCLEOTIDE SEQUENCE [LARGE SCALE GENOMIC DNA]</scope>
    <source>
        <strain evidence="7 8">DSM 103462</strain>
    </source>
</reference>
<dbReference type="GO" id="GO:0004748">
    <property type="term" value="F:ribonucleoside-diphosphate reductase activity, thioredoxin disulfide as acceptor"/>
    <property type="evidence" value="ECO:0007669"/>
    <property type="project" value="UniProtKB-EC"/>
</dbReference>
<evidence type="ECO:0000256" key="5">
    <source>
        <dbReference type="ARBA" id="ARBA00047754"/>
    </source>
</evidence>
<dbReference type="Proteomes" id="UP000518887">
    <property type="component" value="Unassembled WGS sequence"/>
</dbReference>
<dbReference type="NCBIfam" id="TIGR03905">
    <property type="entry name" value="TIGR03905_4_Cys"/>
    <property type="match status" value="1"/>
</dbReference>
<dbReference type="InterPro" id="IPR023806">
    <property type="entry name" value="CHP03905"/>
</dbReference>
<accession>A0A7W8LL28</accession>
<evidence type="ECO:0000313" key="7">
    <source>
        <dbReference type="EMBL" id="MBB5224915.1"/>
    </source>
</evidence>
<dbReference type="RefSeq" id="WP_184656666.1">
    <property type="nucleotide sequence ID" value="NZ_JACHFQ010000001.1"/>
</dbReference>
<evidence type="ECO:0000256" key="1">
    <source>
        <dbReference type="ARBA" id="ARBA00007405"/>
    </source>
</evidence>
<dbReference type="EC" id="1.17.4.1" evidence="2"/>
<protein>
    <recommendedName>
        <fullName evidence="2">ribonucleoside-diphosphate reductase</fullName>
        <ecNumber evidence="2">1.17.4.1</ecNumber>
    </recommendedName>
</protein>
<dbReference type="AlphaFoldDB" id="A0A7W8LL28"/>
<dbReference type="Pfam" id="PF12637">
    <property type="entry name" value="TSCPD"/>
    <property type="match status" value="1"/>
</dbReference>
<keyword evidence="4" id="KW-0547">Nucleotide-binding</keyword>
<sequence>MKEFTYQTNGTCARVIHFEKDDENRVYNISFEGGCNGNLKAIAKLCEGMKAEEISAKLAGNLCGNKGTSCADQLAKAVME</sequence>
<evidence type="ECO:0000256" key="3">
    <source>
        <dbReference type="ARBA" id="ARBA00022634"/>
    </source>
</evidence>
<gene>
    <name evidence="7" type="ORF">HNP76_000255</name>
</gene>
<evidence type="ECO:0000259" key="6">
    <source>
        <dbReference type="Pfam" id="PF12637"/>
    </source>
</evidence>